<evidence type="ECO:0000313" key="2">
    <source>
        <dbReference type="EMBL" id="TNJ36793.1"/>
    </source>
</evidence>
<accession>A0A5C4RZV3</accession>
<dbReference type="Pfam" id="PF00128">
    <property type="entry name" value="Alpha-amylase"/>
    <property type="match status" value="2"/>
</dbReference>
<dbReference type="Proteomes" id="UP000308271">
    <property type="component" value="Unassembled WGS sequence"/>
</dbReference>
<sequence length="651" mass="73514">MQPHASPAASPVERSLAEIHLADLTAGKTYHPSPATWEDEVLYFLMLDRFSDGREHGGFNDLDGKPLPVGKARTTPLFRIEADANNAEWQKWFEAGRGWCGGTIAGMRDKLGYLKRLGVTAIWVSPVFRQVTGSDCYHGYGIQNFLDVDPRFGTREELREFVAEAHESGIRVILDIILNHAGDVFSYQDNQQYFYHEGWQWPVKGYRMKQGDAGSIPFDASGEYPGIWPDGAIWPVELQSETTWTLKGEIRNWDGFPEYLEGDFCSLKDIDHGFGLNDPSLSWDLERRISLFRPSAALDHLVKVYRFWMAYADIDGFRLDTVKHMEPGAVRYFASSIHEFAQSIGKENFTIIGEITGGRSYAMQILDVTGLDAALGIGDLPDKLEFLAKGWRSPGNPETGEQEGYFDLFRNSLLDGKNSQQWYSKHIVTMIDDHDQVGEQRKYRFCGDSLNSWKLLKAALGLNLATEGISCIYYGTEQAFNGADPRSDDYSYGDVFLRECMFGGPFGSLQSTGRHFFNEEHEVYRFVGRLAEFRKGEIALRRGRQYLRKVSATGNEGEFFFPQPMNGQMRWVVAWSRIIAETECLCAINTSLERELTVWAVVDHQLNPPGKLMQCVFSSSPEQEGAETEVMPICGSSVRITVPSGGFVVYR</sequence>
<protein>
    <submittedName>
        <fullName evidence="2">Alpha-amylase</fullName>
    </submittedName>
</protein>
<feature type="domain" description="Glycosyl hydrolase family 13 catalytic" evidence="1">
    <location>
        <begin position="44"/>
        <end position="534"/>
    </location>
</feature>
<comment type="caution">
    <text evidence="2">The sequence shown here is derived from an EMBL/GenBank/DDBJ whole genome shotgun (WGS) entry which is preliminary data.</text>
</comment>
<gene>
    <name evidence="2" type="ORF">FGF66_11455</name>
</gene>
<organism evidence="2 3">
    <name type="scientific">Chlorobaculum thiosulfatiphilum</name>
    <name type="common">Chlorobium limicola f.sp. thiosulfatophilum</name>
    <dbReference type="NCBI Taxonomy" id="115852"/>
    <lineage>
        <taxon>Bacteria</taxon>
        <taxon>Pseudomonadati</taxon>
        <taxon>Chlorobiota</taxon>
        <taxon>Chlorobiia</taxon>
        <taxon>Chlorobiales</taxon>
        <taxon>Chlorobiaceae</taxon>
        <taxon>Chlorobaculum</taxon>
    </lineage>
</organism>
<dbReference type="PANTHER" id="PTHR10357">
    <property type="entry name" value="ALPHA-AMYLASE FAMILY MEMBER"/>
    <property type="match status" value="1"/>
</dbReference>
<dbReference type="InterPro" id="IPR006047">
    <property type="entry name" value="GH13_cat_dom"/>
</dbReference>
<dbReference type="RefSeq" id="WP_139457772.1">
    <property type="nucleotide sequence ID" value="NZ_VDCH01000035.1"/>
</dbReference>
<dbReference type="SUPFAM" id="SSF51445">
    <property type="entry name" value="(Trans)glycosidases"/>
    <property type="match status" value="1"/>
</dbReference>
<dbReference type="CDD" id="cd11352">
    <property type="entry name" value="AmyAc_5"/>
    <property type="match status" value="1"/>
</dbReference>
<dbReference type="GO" id="GO:0005975">
    <property type="term" value="P:carbohydrate metabolic process"/>
    <property type="evidence" value="ECO:0007669"/>
    <property type="project" value="InterPro"/>
</dbReference>
<keyword evidence="3" id="KW-1185">Reference proteome</keyword>
<evidence type="ECO:0000259" key="1">
    <source>
        <dbReference type="SMART" id="SM00642"/>
    </source>
</evidence>
<dbReference type="EMBL" id="VDCH01000035">
    <property type="protein sequence ID" value="TNJ36793.1"/>
    <property type="molecule type" value="Genomic_DNA"/>
</dbReference>
<dbReference type="SMART" id="SM00642">
    <property type="entry name" value="Aamy"/>
    <property type="match status" value="1"/>
</dbReference>
<reference evidence="2 3" key="1">
    <citation type="submission" date="2019-05" db="EMBL/GenBank/DDBJ databases">
        <title>Draft Whole-Genome sequence of the green sulfur bacterium Chlorobaculum thiosulfatiphilum DSM 249.</title>
        <authorList>
            <person name="Meyer T.E."/>
            <person name="Kyndt J.A."/>
        </authorList>
    </citation>
    <scope>NUCLEOTIDE SEQUENCE [LARGE SCALE GENOMIC DNA]</scope>
    <source>
        <strain evidence="2 3">DSM 249</strain>
    </source>
</reference>
<proteinExistence type="predicted"/>
<evidence type="ECO:0000313" key="3">
    <source>
        <dbReference type="Proteomes" id="UP000308271"/>
    </source>
</evidence>
<name>A0A5C4RZV3_CHLTI</name>
<dbReference type="PANTHER" id="PTHR10357:SF209">
    <property type="entry name" value="PERIPLASMIC ALPHA-AMYLASE"/>
    <property type="match status" value="1"/>
</dbReference>
<dbReference type="InterPro" id="IPR017853">
    <property type="entry name" value="GH"/>
</dbReference>
<dbReference type="OrthoDB" id="9806009at2"/>
<dbReference type="Gene3D" id="3.20.20.80">
    <property type="entry name" value="Glycosidases"/>
    <property type="match status" value="2"/>
</dbReference>
<dbReference type="AlphaFoldDB" id="A0A5C4RZV3"/>